<keyword evidence="2" id="KW-1185">Reference proteome</keyword>
<dbReference type="EMBL" id="ML213627">
    <property type="protein sequence ID" value="TFK34839.1"/>
    <property type="molecule type" value="Genomic_DNA"/>
</dbReference>
<dbReference type="AlphaFoldDB" id="A0A5C3LNV9"/>
<organism evidence="1 2">
    <name type="scientific">Crucibulum laeve</name>
    <dbReference type="NCBI Taxonomy" id="68775"/>
    <lineage>
        <taxon>Eukaryota</taxon>
        <taxon>Fungi</taxon>
        <taxon>Dikarya</taxon>
        <taxon>Basidiomycota</taxon>
        <taxon>Agaricomycotina</taxon>
        <taxon>Agaricomycetes</taxon>
        <taxon>Agaricomycetidae</taxon>
        <taxon>Agaricales</taxon>
        <taxon>Agaricineae</taxon>
        <taxon>Nidulariaceae</taxon>
        <taxon>Crucibulum</taxon>
    </lineage>
</organism>
<dbReference type="Proteomes" id="UP000308652">
    <property type="component" value="Unassembled WGS sequence"/>
</dbReference>
<protein>
    <submittedName>
        <fullName evidence="1">Uncharacterized protein</fullName>
    </submittedName>
</protein>
<gene>
    <name evidence="1" type="ORF">BDQ12DRAFT_714993</name>
</gene>
<name>A0A5C3LNV9_9AGAR</name>
<reference evidence="1 2" key="1">
    <citation type="journal article" date="2019" name="Nat. Ecol. Evol.">
        <title>Megaphylogeny resolves global patterns of mushroom evolution.</title>
        <authorList>
            <person name="Varga T."/>
            <person name="Krizsan K."/>
            <person name="Foldi C."/>
            <person name="Dima B."/>
            <person name="Sanchez-Garcia M."/>
            <person name="Sanchez-Ramirez S."/>
            <person name="Szollosi G.J."/>
            <person name="Szarkandi J.G."/>
            <person name="Papp V."/>
            <person name="Albert L."/>
            <person name="Andreopoulos W."/>
            <person name="Angelini C."/>
            <person name="Antonin V."/>
            <person name="Barry K.W."/>
            <person name="Bougher N.L."/>
            <person name="Buchanan P."/>
            <person name="Buyck B."/>
            <person name="Bense V."/>
            <person name="Catcheside P."/>
            <person name="Chovatia M."/>
            <person name="Cooper J."/>
            <person name="Damon W."/>
            <person name="Desjardin D."/>
            <person name="Finy P."/>
            <person name="Geml J."/>
            <person name="Haridas S."/>
            <person name="Hughes K."/>
            <person name="Justo A."/>
            <person name="Karasinski D."/>
            <person name="Kautmanova I."/>
            <person name="Kiss B."/>
            <person name="Kocsube S."/>
            <person name="Kotiranta H."/>
            <person name="LaButti K.M."/>
            <person name="Lechner B.E."/>
            <person name="Liimatainen K."/>
            <person name="Lipzen A."/>
            <person name="Lukacs Z."/>
            <person name="Mihaltcheva S."/>
            <person name="Morgado L.N."/>
            <person name="Niskanen T."/>
            <person name="Noordeloos M.E."/>
            <person name="Ohm R.A."/>
            <person name="Ortiz-Santana B."/>
            <person name="Ovrebo C."/>
            <person name="Racz N."/>
            <person name="Riley R."/>
            <person name="Savchenko A."/>
            <person name="Shiryaev A."/>
            <person name="Soop K."/>
            <person name="Spirin V."/>
            <person name="Szebenyi C."/>
            <person name="Tomsovsky M."/>
            <person name="Tulloss R.E."/>
            <person name="Uehling J."/>
            <person name="Grigoriev I.V."/>
            <person name="Vagvolgyi C."/>
            <person name="Papp T."/>
            <person name="Martin F.M."/>
            <person name="Miettinen O."/>
            <person name="Hibbett D.S."/>
            <person name="Nagy L.G."/>
        </authorList>
    </citation>
    <scope>NUCLEOTIDE SEQUENCE [LARGE SCALE GENOMIC DNA]</scope>
    <source>
        <strain evidence="1 2">CBS 166.37</strain>
    </source>
</reference>
<proteinExistence type="predicted"/>
<evidence type="ECO:0000313" key="2">
    <source>
        <dbReference type="Proteomes" id="UP000308652"/>
    </source>
</evidence>
<sequence>MEISMERGLKAAGMLREASMLKVQVSQEQSWTTLDRGRSIGGTPYVLCGVMRSCNYKKESRSPSVELVLFGLGDSGCFAALHVGPEDVKSTEIVSSSMWKGILFGLVLSDGSSAELDYVSAILSMKLINKKSNAPRTSAMAENRIRRHSTMSPSCLQVLFAFAGGSQVLVRMLSPGGMFNLLRSLVFKVSKDSPKLLIGSSAYSRSFLILAQTWCLWFD</sequence>
<evidence type="ECO:0000313" key="1">
    <source>
        <dbReference type="EMBL" id="TFK34839.1"/>
    </source>
</evidence>
<accession>A0A5C3LNV9</accession>